<sequence>MRAAPVKNKFRYPVRMAVIDLDDAPSWFKSSQSADHLTADEARRYAGTEGPVSLLTNPVTAGYSQNPISVYYCRNKDLTLKVCIAEVTNTPWNERVTFLFKPEGERVKKSLHVSPFMDMMGTWIVQAPDPSESTVLRLSVDVEHPEYGMNFFHADLVAVRSAQAGVKNEAGGFKLLWRYGFQPHRVAIWIYWQALILIYKGLPLHGLPSRATKQAAEVNASHPRDSIHGHLFTWRRPRRWPWSAAYESAILPTDDRPSAVDEGPSVSLGGGNAALSSCAPNTCSGQGGFMSNQGSPIKTGKGFSCCPVNL</sequence>
<evidence type="ECO:0008006" key="3">
    <source>
        <dbReference type="Google" id="ProtNLM"/>
    </source>
</evidence>
<organism evidence="1 2">
    <name type="scientific">Chlamydomonas eustigma</name>
    <dbReference type="NCBI Taxonomy" id="1157962"/>
    <lineage>
        <taxon>Eukaryota</taxon>
        <taxon>Viridiplantae</taxon>
        <taxon>Chlorophyta</taxon>
        <taxon>core chlorophytes</taxon>
        <taxon>Chlorophyceae</taxon>
        <taxon>CS clade</taxon>
        <taxon>Chlamydomonadales</taxon>
        <taxon>Chlamydomonadaceae</taxon>
        <taxon>Chlamydomonas</taxon>
    </lineage>
</organism>
<dbReference type="EMBL" id="BEGY01000141">
    <property type="protein sequence ID" value="GAX84932.1"/>
    <property type="molecule type" value="Genomic_DNA"/>
</dbReference>
<dbReference type="OrthoDB" id="3340520at2759"/>
<name>A0A250XPS9_9CHLO</name>
<proteinExistence type="predicted"/>
<evidence type="ECO:0000313" key="2">
    <source>
        <dbReference type="Proteomes" id="UP000232323"/>
    </source>
</evidence>
<accession>A0A250XPS9</accession>
<dbReference type="Proteomes" id="UP000232323">
    <property type="component" value="Unassembled WGS sequence"/>
</dbReference>
<dbReference type="Pfam" id="PF07103">
    <property type="entry name" value="DUF1365"/>
    <property type="match status" value="1"/>
</dbReference>
<keyword evidence="2" id="KW-1185">Reference proteome</keyword>
<dbReference type="AlphaFoldDB" id="A0A250XPS9"/>
<comment type="caution">
    <text evidence="1">The sequence shown here is derived from an EMBL/GenBank/DDBJ whole genome shotgun (WGS) entry which is preliminary data.</text>
</comment>
<evidence type="ECO:0000313" key="1">
    <source>
        <dbReference type="EMBL" id="GAX84932.1"/>
    </source>
</evidence>
<reference evidence="1 2" key="1">
    <citation type="submission" date="2017-08" db="EMBL/GenBank/DDBJ databases">
        <title>Acidophilic green algal genome provides insights into adaptation to an acidic environment.</title>
        <authorList>
            <person name="Hirooka S."/>
            <person name="Hirose Y."/>
            <person name="Kanesaki Y."/>
            <person name="Higuchi S."/>
            <person name="Fujiwara T."/>
            <person name="Onuma R."/>
            <person name="Era A."/>
            <person name="Ohbayashi R."/>
            <person name="Uzuka A."/>
            <person name="Nozaki H."/>
            <person name="Yoshikawa H."/>
            <person name="Miyagishima S.Y."/>
        </authorList>
    </citation>
    <scope>NUCLEOTIDE SEQUENCE [LARGE SCALE GENOMIC DNA]</scope>
    <source>
        <strain evidence="1 2">NIES-2499</strain>
    </source>
</reference>
<dbReference type="PANTHER" id="PTHR33973">
    <property type="entry name" value="OS07G0153300 PROTEIN"/>
    <property type="match status" value="1"/>
</dbReference>
<protein>
    <recommendedName>
        <fullName evidence="3">DUF1365 domain-containing protein</fullName>
    </recommendedName>
</protein>
<gene>
    <name evidence="1" type="ORF">CEUSTIGMA_g12353.t1</name>
</gene>
<dbReference type="PANTHER" id="PTHR33973:SF4">
    <property type="entry name" value="OS07G0153300 PROTEIN"/>
    <property type="match status" value="1"/>
</dbReference>
<dbReference type="InterPro" id="IPR010775">
    <property type="entry name" value="DUF1365"/>
</dbReference>